<dbReference type="PIRSF" id="PIRSF000865">
    <property type="entry name" value="Lipoprotein_lipase_LIPH"/>
    <property type="match status" value="1"/>
</dbReference>
<dbReference type="Pfam" id="PF00151">
    <property type="entry name" value="Lipase"/>
    <property type="match status" value="1"/>
</dbReference>
<dbReference type="VEuPathDB" id="VectorBase:AALFPA_050341"/>
<dbReference type="GO" id="GO:0016042">
    <property type="term" value="P:lipid catabolic process"/>
    <property type="evidence" value="ECO:0007669"/>
    <property type="project" value="TreeGrafter"/>
</dbReference>
<dbReference type="InterPro" id="IPR000734">
    <property type="entry name" value="TAG_lipase"/>
</dbReference>
<keyword evidence="5" id="KW-0106">Calcium</keyword>
<dbReference type="VEuPathDB" id="VectorBase:AALF017257"/>
<feature type="domain" description="Lipase" evidence="7">
    <location>
        <begin position="43"/>
        <end position="343"/>
    </location>
</feature>
<evidence type="ECO:0000313" key="8">
    <source>
        <dbReference type="EMBL" id="JAC12631.1"/>
    </source>
</evidence>
<dbReference type="EMBL" id="GAPW01000967">
    <property type="protein sequence ID" value="JAC12631.1"/>
    <property type="molecule type" value="mRNA"/>
</dbReference>
<sequence length="520" mass="58988">MAVASHSGFMLQTMLFMVNHPWNNSLHRTIHSGTTSTSFNEESRCYGVYGCFSLGYPWVDETRPMVYPRSPDQLNIRFPVYNKYAPYTPKYVDVDDPDGVQQLGIDRKGWLYVIAQGHITSGTEPWVQRLVNTLLQNDLHGTSSIITVDWRKASTLGYTQHASDVRVVGAITAHMIHMIYEETGMPNLDKVHLLGHSVGAHLCGYVGYHLQKDFGLQLGRITGMDPAEEMFFGADPIVRLDNSDAKFVDVIHGRAEIYQSIGHVDFYPNGGHDQPGCNESMRDHIYQNQDRSCDHMRSPDLFINAVRRNCSAVAIGCQSFEQFLAGDCFECNEDGHYCIDFGLNAWSSYRGLIENGVMTVPGQVRAFMITGEDESYCRNHFRVTLHVSDGEESLVHGGEIGKLAVEIIGKHRNHSGLMDLSKNPLYFEPGRSYSSVVAGKDVGIPKRVLLNWEYKKHPGYSRKNWQVTRTPRIYVDHILVQSLGHRAWQKFCPPNREPVKAVNEDYVRSPVNEFREEYCR</sequence>
<evidence type="ECO:0000256" key="1">
    <source>
        <dbReference type="ARBA" id="ARBA00004613"/>
    </source>
</evidence>
<dbReference type="PANTHER" id="PTHR11610:SF185">
    <property type="entry name" value="LD47264P"/>
    <property type="match status" value="1"/>
</dbReference>
<dbReference type="InterPro" id="IPR013818">
    <property type="entry name" value="Lipase"/>
</dbReference>
<evidence type="ECO:0000256" key="4">
    <source>
        <dbReference type="PIRSR" id="PIRSR000865-1"/>
    </source>
</evidence>
<feature type="active site" description="Charge relay system" evidence="4">
    <location>
        <position position="295"/>
    </location>
</feature>
<dbReference type="InterPro" id="IPR016272">
    <property type="entry name" value="Lipase_LIPH"/>
</dbReference>
<protein>
    <submittedName>
        <fullName evidence="8">Putative triacylglycerol lipase pancreatic</fullName>
    </submittedName>
</protein>
<feature type="binding site" evidence="5">
    <location>
        <position position="239"/>
    </location>
    <ligand>
        <name>Ca(2+)</name>
        <dbReference type="ChEBI" id="CHEBI:29108"/>
    </ligand>
</feature>
<proteinExistence type="evidence at transcript level"/>
<dbReference type="GO" id="GO:0016298">
    <property type="term" value="F:lipase activity"/>
    <property type="evidence" value="ECO:0007669"/>
    <property type="project" value="InterPro"/>
</dbReference>
<dbReference type="PANTHER" id="PTHR11610">
    <property type="entry name" value="LIPASE"/>
    <property type="match status" value="1"/>
</dbReference>
<comment type="subcellular location">
    <subcellularLocation>
        <location evidence="1">Secreted</location>
    </subcellularLocation>
</comment>
<evidence type="ECO:0000256" key="6">
    <source>
        <dbReference type="RuleBase" id="RU004262"/>
    </source>
</evidence>
<evidence type="ECO:0000256" key="2">
    <source>
        <dbReference type="ARBA" id="ARBA00010701"/>
    </source>
</evidence>
<reference evidence="8" key="1">
    <citation type="journal article" date="2014" name="PLoS Negl. Trop. Dis.">
        <title>Identification and characterization of seminal fluid proteins in the Asian tiger mosquito, Aedes albopictus.</title>
        <authorList>
            <person name="Boes K.E."/>
            <person name="Ribeiro J.M."/>
            <person name="Wong A."/>
            <person name="Harrington L.C."/>
            <person name="Wolfner M.F."/>
            <person name="Sirot L.K."/>
        </authorList>
    </citation>
    <scope>NUCLEOTIDE SEQUENCE</scope>
    <source>
        <tissue evidence="8">Reproductive organs</tissue>
    </source>
</reference>
<feature type="binding site" evidence="5">
    <location>
        <position position="241"/>
    </location>
    <ligand>
        <name>Ca(2+)</name>
        <dbReference type="ChEBI" id="CHEBI:29108"/>
    </ligand>
</feature>
<feature type="active site" description="Charge relay system" evidence="4">
    <location>
        <position position="225"/>
    </location>
</feature>
<dbReference type="GO" id="GO:0005615">
    <property type="term" value="C:extracellular space"/>
    <property type="evidence" value="ECO:0007669"/>
    <property type="project" value="TreeGrafter"/>
</dbReference>
<feature type="binding site" evidence="5">
    <location>
        <position position="244"/>
    </location>
    <ligand>
        <name>Ca(2+)</name>
        <dbReference type="ChEBI" id="CHEBI:29108"/>
    </ligand>
</feature>
<dbReference type="GO" id="GO:0052689">
    <property type="term" value="F:carboxylic ester hydrolase activity"/>
    <property type="evidence" value="ECO:0007669"/>
    <property type="project" value="InterPro"/>
</dbReference>
<dbReference type="SUPFAM" id="SSF53474">
    <property type="entry name" value="alpha/beta-Hydrolases"/>
    <property type="match status" value="1"/>
</dbReference>
<keyword evidence="3" id="KW-0964">Secreted</keyword>
<organism evidence="8">
    <name type="scientific">Aedes albopictus</name>
    <name type="common">Asian tiger mosquito</name>
    <name type="synonym">Stegomyia albopicta</name>
    <dbReference type="NCBI Taxonomy" id="7160"/>
    <lineage>
        <taxon>Eukaryota</taxon>
        <taxon>Metazoa</taxon>
        <taxon>Ecdysozoa</taxon>
        <taxon>Arthropoda</taxon>
        <taxon>Hexapoda</taxon>
        <taxon>Insecta</taxon>
        <taxon>Pterygota</taxon>
        <taxon>Neoptera</taxon>
        <taxon>Endopterygota</taxon>
        <taxon>Diptera</taxon>
        <taxon>Nematocera</taxon>
        <taxon>Culicoidea</taxon>
        <taxon>Culicidae</taxon>
        <taxon>Culicinae</taxon>
        <taxon>Aedini</taxon>
        <taxon>Aedes</taxon>
        <taxon>Stegomyia</taxon>
    </lineage>
</organism>
<comment type="similarity">
    <text evidence="2 6">Belongs to the AB hydrolase superfamily. Lipase family.</text>
</comment>
<dbReference type="GO" id="GO:0046872">
    <property type="term" value="F:metal ion binding"/>
    <property type="evidence" value="ECO:0007669"/>
    <property type="project" value="UniProtKB-KW"/>
</dbReference>
<keyword evidence="5" id="KW-0479">Metal-binding</keyword>
<name>A0A023EUL4_AEDAL</name>
<dbReference type="AlphaFoldDB" id="A0A023EUL4"/>
<evidence type="ECO:0000256" key="3">
    <source>
        <dbReference type="ARBA" id="ARBA00022525"/>
    </source>
</evidence>
<dbReference type="Gene3D" id="3.40.50.1820">
    <property type="entry name" value="alpha/beta hydrolase"/>
    <property type="match status" value="1"/>
</dbReference>
<feature type="active site" description="Nucleophile" evidence="4">
    <location>
        <position position="197"/>
    </location>
</feature>
<accession>A0A023EUL4</accession>
<dbReference type="VEuPathDB" id="VectorBase:AALC636_033134"/>
<evidence type="ECO:0000259" key="7">
    <source>
        <dbReference type="Pfam" id="PF00151"/>
    </source>
</evidence>
<dbReference type="InterPro" id="IPR029058">
    <property type="entry name" value="AB_hydrolase_fold"/>
</dbReference>
<evidence type="ECO:0000256" key="5">
    <source>
        <dbReference type="PIRSR" id="PIRSR000865-2"/>
    </source>
</evidence>